<dbReference type="SMART" id="SM00347">
    <property type="entry name" value="HTH_MARR"/>
    <property type="match status" value="1"/>
</dbReference>
<dbReference type="GO" id="GO:0006950">
    <property type="term" value="P:response to stress"/>
    <property type="evidence" value="ECO:0007669"/>
    <property type="project" value="TreeGrafter"/>
</dbReference>
<comment type="caution">
    <text evidence="2">The sequence shown here is derived from an EMBL/GenBank/DDBJ whole genome shotgun (WGS) entry which is preliminary data.</text>
</comment>
<name>A0A6I4P0G5_9MICO</name>
<reference evidence="2 3" key="1">
    <citation type="submission" date="2019-12" db="EMBL/GenBank/DDBJ databases">
        <authorList>
            <person name="Kim Y.S."/>
        </authorList>
    </citation>
    <scope>NUCLEOTIDE SEQUENCE [LARGE SCALE GENOMIC DNA]</scope>
    <source>
        <strain evidence="2 3">MMS17-SY077</strain>
    </source>
</reference>
<dbReference type="PROSITE" id="PS50995">
    <property type="entry name" value="HTH_MARR_2"/>
    <property type="match status" value="1"/>
</dbReference>
<accession>A0A6I4P0G5</accession>
<dbReference type="Proteomes" id="UP000438182">
    <property type="component" value="Unassembled WGS sequence"/>
</dbReference>
<dbReference type="InterPro" id="IPR039422">
    <property type="entry name" value="MarR/SlyA-like"/>
</dbReference>
<dbReference type="InterPro" id="IPR036388">
    <property type="entry name" value="WH-like_DNA-bd_sf"/>
</dbReference>
<organism evidence="2 3">
    <name type="scientific">Agromyces seonyuensis</name>
    <dbReference type="NCBI Taxonomy" id="2662446"/>
    <lineage>
        <taxon>Bacteria</taxon>
        <taxon>Bacillati</taxon>
        <taxon>Actinomycetota</taxon>
        <taxon>Actinomycetes</taxon>
        <taxon>Micrococcales</taxon>
        <taxon>Microbacteriaceae</taxon>
        <taxon>Agromyces</taxon>
    </lineage>
</organism>
<gene>
    <name evidence="2" type="ORF">GB864_15035</name>
</gene>
<proteinExistence type="predicted"/>
<feature type="domain" description="HTH marR-type" evidence="1">
    <location>
        <begin position="13"/>
        <end position="152"/>
    </location>
</feature>
<dbReference type="InterPro" id="IPR036390">
    <property type="entry name" value="WH_DNA-bd_sf"/>
</dbReference>
<dbReference type="PANTHER" id="PTHR33164:SF43">
    <property type="entry name" value="HTH-TYPE TRANSCRIPTIONAL REPRESSOR YETL"/>
    <property type="match status" value="1"/>
</dbReference>
<dbReference type="AlphaFoldDB" id="A0A6I4P0G5"/>
<evidence type="ECO:0000259" key="1">
    <source>
        <dbReference type="PROSITE" id="PS50995"/>
    </source>
</evidence>
<dbReference type="SUPFAM" id="SSF46785">
    <property type="entry name" value="Winged helix' DNA-binding domain"/>
    <property type="match status" value="1"/>
</dbReference>
<sequence length="158" mass="16867">MATPFTPATSPLGDHLTVTLHELVDRIDSIADAALREHVGIGYSWFEFLAILANNESDGHPDLTELASCLHVSKAAVSKRLPAFLEAGYVLAQPDPANARRLVLRLTDEGRALVARSMPVLADAFESEVAGLPLDLGRLNAELTALVHHLDAPKGTAS</sequence>
<dbReference type="InterPro" id="IPR000835">
    <property type="entry name" value="HTH_MarR-typ"/>
</dbReference>
<dbReference type="Gene3D" id="1.10.10.10">
    <property type="entry name" value="Winged helix-like DNA-binding domain superfamily/Winged helix DNA-binding domain"/>
    <property type="match status" value="1"/>
</dbReference>
<evidence type="ECO:0000313" key="3">
    <source>
        <dbReference type="Proteomes" id="UP000438182"/>
    </source>
</evidence>
<dbReference type="GO" id="GO:0003700">
    <property type="term" value="F:DNA-binding transcription factor activity"/>
    <property type="evidence" value="ECO:0007669"/>
    <property type="project" value="InterPro"/>
</dbReference>
<keyword evidence="3" id="KW-1185">Reference proteome</keyword>
<dbReference type="Pfam" id="PF12802">
    <property type="entry name" value="MarR_2"/>
    <property type="match status" value="1"/>
</dbReference>
<dbReference type="PANTHER" id="PTHR33164">
    <property type="entry name" value="TRANSCRIPTIONAL REGULATOR, MARR FAMILY"/>
    <property type="match status" value="1"/>
</dbReference>
<dbReference type="RefSeq" id="WP_160426507.1">
    <property type="nucleotide sequence ID" value="NZ_WSTA01000083.1"/>
</dbReference>
<protein>
    <submittedName>
        <fullName evidence="2">MarR family transcriptional regulator</fullName>
    </submittedName>
</protein>
<dbReference type="EMBL" id="WSTA01000083">
    <property type="protein sequence ID" value="MWB99861.1"/>
    <property type="molecule type" value="Genomic_DNA"/>
</dbReference>
<evidence type="ECO:0000313" key="2">
    <source>
        <dbReference type="EMBL" id="MWB99861.1"/>
    </source>
</evidence>